<dbReference type="InterPro" id="IPR010982">
    <property type="entry name" value="Lambda_DNA-bd_dom_sf"/>
</dbReference>
<evidence type="ECO:0000313" key="3">
    <source>
        <dbReference type="Proteomes" id="UP000569329"/>
    </source>
</evidence>
<dbReference type="Gene3D" id="1.10.260.40">
    <property type="entry name" value="lambda repressor-like DNA-binding domains"/>
    <property type="match status" value="1"/>
</dbReference>
<name>A0A839DWD9_9PSEU</name>
<dbReference type="SMART" id="SM00530">
    <property type="entry name" value="HTH_XRE"/>
    <property type="match status" value="1"/>
</dbReference>
<proteinExistence type="predicted"/>
<comment type="caution">
    <text evidence="2">The sequence shown here is derived from an EMBL/GenBank/DDBJ whole genome shotgun (WGS) entry which is preliminary data.</text>
</comment>
<dbReference type="Pfam" id="PF17765">
    <property type="entry name" value="MLTR_LBD"/>
    <property type="match status" value="1"/>
</dbReference>
<dbReference type="GO" id="GO:0003677">
    <property type="term" value="F:DNA binding"/>
    <property type="evidence" value="ECO:0007669"/>
    <property type="project" value="InterPro"/>
</dbReference>
<evidence type="ECO:0000259" key="1">
    <source>
        <dbReference type="SMART" id="SM00530"/>
    </source>
</evidence>
<dbReference type="InterPro" id="IPR001387">
    <property type="entry name" value="Cro/C1-type_HTH"/>
</dbReference>
<dbReference type="Proteomes" id="UP000569329">
    <property type="component" value="Unassembled WGS sequence"/>
</dbReference>
<feature type="domain" description="HTH cro/C1-type" evidence="1">
    <location>
        <begin position="13"/>
        <end position="84"/>
    </location>
</feature>
<organism evidence="2 3">
    <name type="scientific">Halosaccharopolyspora lacisalsi</name>
    <dbReference type="NCBI Taxonomy" id="1000566"/>
    <lineage>
        <taxon>Bacteria</taxon>
        <taxon>Bacillati</taxon>
        <taxon>Actinomycetota</taxon>
        <taxon>Actinomycetes</taxon>
        <taxon>Pseudonocardiales</taxon>
        <taxon>Pseudonocardiaceae</taxon>
        <taxon>Halosaccharopolyspora</taxon>
    </lineage>
</organism>
<dbReference type="Gene3D" id="3.30.450.180">
    <property type="match status" value="1"/>
</dbReference>
<accession>A0A839DWD9</accession>
<dbReference type="AlphaFoldDB" id="A0A839DWD9"/>
<gene>
    <name evidence="2" type="ORF">FHX42_001096</name>
</gene>
<evidence type="ECO:0000313" key="2">
    <source>
        <dbReference type="EMBL" id="MBA8823767.1"/>
    </source>
</evidence>
<keyword evidence="3" id="KW-1185">Reference proteome</keyword>
<dbReference type="EMBL" id="JACGWZ010000001">
    <property type="protein sequence ID" value="MBA8823767.1"/>
    <property type="molecule type" value="Genomic_DNA"/>
</dbReference>
<dbReference type="SUPFAM" id="SSF47413">
    <property type="entry name" value="lambda repressor-like DNA-binding domains"/>
    <property type="match status" value="1"/>
</dbReference>
<sequence>MTAASTRTELGAFLRAARARLAPAELGLAATGRRRTPGLRREEVAAASGVGVSWYSWVEQGRVSASRAVLDAVSATLRLTPDEHAHVLALGGFAAEPITEDGDEVVELLASWPSAPALALDHHFGVLAGNTPSRLLWPDLAPGENLLLRLAQLPGYEQPLYELLLRFRALAQPDDNGVRQVLDELPRLRPDLAHLWRCRAVRRSSSWPVDIEEASTTLHLRCTMLRPHGDDLRTILLGTPRDPATHTWFATHPSLRSS</sequence>
<reference evidence="2 3" key="1">
    <citation type="submission" date="2020-07" db="EMBL/GenBank/DDBJ databases">
        <title>Sequencing the genomes of 1000 actinobacteria strains.</title>
        <authorList>
            <person name="Klenk H.-P."/>
        </authorList>
    </citation>
    <scope>NUCLEOTIDE SEQUENCE [LARGE SCALE GENOMIC DNA]</scope>
    <source>
        <strain evidence="2 3">DSM 45975</strain>
    </source>
</reference>
<dbReference type="RefSeq" id="WP_182543019.1">
    <property type="nucleotide sequence ID" value="NZ_JACGWZ010000001.1"/>
</dbReference>
<dbReference type="CDD" id="cd00093">
    <property type="entry name" value="HTH_XRE"/>
    <property type="match status" value="1"/>
</dbReference>
<dbReference type="Pfam" id="PF13560">
    <property type="entry name" value="HTH_31"/>
    <property type="match status" value="1"/>
</dbReference>
<dbReference type="PANTHER" id="PTHR35010">
    <property type="entry name" value="BLL4672 PROTEIN-RELATED"/>
    <property type="match status" value="1"/>
</dbReference>
<dbReference type="InterPro" id="IPR041413">
    <property type="entry name" value="MLTR_LBD"/>
</dbReference>
<protein>
    <submittedName>
        <fullName evidence="2">Transcriptional regulator with XRE-family HTH domain</fullName>
    </submittedName>
</protein>